<name>A0A0F9YKK2_9BACT</name>
<keyword evidence="2" id="KW-1133">Transmembrane helix</keyword>
<feature type="transmembrane region" description="Helical" evidence="2">
    <location>
        <begin position="96"/>
        <end position="118"/>
    </location>
</feature>
<accession>A0A0F9YKK2</accession>
<evidence type="ECO:0000313" key="3">
    <source>
        <dbReference type="EMBL" id="KKP32024.1"/>
    </source>
</evidence>
<keyword evidence="2" id="KW-0472">Membrane</keyword>
<dbReference type="Proteomes" id="UP000034803">
    <property type="component" value="Unassembled WGS sequence"/>
</dbReference>
<reference evidence="3 4" key="1">
    <citation type="journal article" date="2015" name="Nature">
        <title>rRNA introns, odd ribosomes, and small enigmatic genomes across a large radiation of phyla.</title>
        <authorList>
            <person name="Brown C.T."/>
            <person name="Hug L.A."/>
            <person name="Thomas B.C."/>
            <person name="Sharon I."/>
            <person name="Castelle C.J."/>
            <person name="Singh A."/>
            <person name="Wilkins M.J."/>
            <person name="Williams K.H."/>
            <person name="Banfield J.F."/>
        </authorList>
    </citation>
    <scope>NUCLEOTIDE SEQUENCE [LARGE SCALE GENOMIC DNA]</scope>
</reference>
<feature type="compositionally biased region" description="Basic and acidic residues" evidence="1">
    <location>
        <begin position="11"/>
        <end position="22"/>
    </location>
</feature>
<keyword evidence="2" id="KW-0812">Transmembrane</keyword>
<proteinExistence type="predicted"/>
<dbReference type="PANTHER" id="PTHR37938">
    <property type="entry name" value="BLL0215 PROTEIN"/>
    <property type="match status" value="1"/>
</dbReference>
<evidence type="ECO:0000313" key="4">
    <source>
        <dbReference type="Proteomes" id="UP000034803"/>
    </source>
</evidence>
<protein>
    <submittedName>
        <fullName evidence="3">Uncharacterized protein</fullName>
    </submittedName>
</protein>
<evidence type="ECO:0000256" key="2">
    <source>
        <dbReference type="SAM" id="Phobius"/>
    </source>
</evidence>
<gene>
    <name evidence="3" type="ORF">UR21_C0003G0057</name>
</gene>
<dbReference type="PANTHER" id="PTHR37938:SF1">
    <property type="entry name" value="BLL0215 PROTEIN"/>
    <property type="match status" value="1"/>
</dbReference>
<dbReference type="EMBL" id="LBOI01000003">
    <property type="protein sequence ID" value="KKP32024.1"/>
    <property type="molecule type" value="Genomic_DNA"/>
</dbReference>
<organism evidence="3 4">
    <name type="scientific">Candidatus Woesebacteria bacterium GW2011_GWC2_31_9</name>
    <dbReference type="NCBI Taxonomy" id="1618586"/>
    <lineage>
        <taxon>Bacteria</taxon>
        <taxon>Candidatus Woeseibacteriota</taxon>
    </lineage>
</organism>
<comment type="caution">
    <text evidence="3">The sequence shown here is derived from an EMBL/GenBank/DDBJ whole genome shotgun (WGS) entry which is preliminary data.</text>
</comment>
<dbReference type="AlphaFoldDB" id="A0A0F9YKK2"/>
<evidence type="ECO:0000256" key="1">
    <source>
        <dbReference type="SAM" id="MobiDB-lite"/>
    </source>
</evidence>
<feature type="region of interest" description="Disordered" evidence="1">
    <location>
        <begin position="1"/>
        <end position="22"/>
    </location>
</feature>
<sequence>MPDIFISSKNNKKEDIKDNKESGSFVEEKKIKTDRGFNKPPVEEILKREAYRGLHPMQGKKPLSSFLFSPDGINFETMEAEEKVVLFLRKHLITNIPWIFVGLLMILVPTVVSALSIFDSVPANFKFIFVLIWYLITMAYILESFLTWFFNVYIVTDERIIDIDFYNLIYKEVSDANIDKIQDVTYKMGGVIRTLFNYGDVLIQTASEVPNFDFLAVPKPDMIARVLQDLRMEEQQELVEGRIR</sequence>
<feature type="transmembrane region" description="Helical" evidence="2">
    <location>
        <begin position="130"/>
        <end position="150"/>
    </location>
</feature>